<organism evidence="2 3">
    <name type="scientific">Gomphillus americanus</name>
    <dbReference type="NCBI Taxonomy" id="1940652"/>
    <lineage>
        <taxon>Eukaryota</taxon>
        <taxon>Fungi</taxon>
        <taxon>Dikarya</taxon>
        <taxon>Ascomycota</taxon>
        <taxon>Pezizomycotina</taxon>
        <taxon>Lecanoromycetes</taxon>
        <taxon>OSLEUM clade</taxon>
        <taxon>Ostropomycetidae</taxon>
        <taxon>Ostropales</taxon>
        <taxon>Graphidaceae</taxon>
        <taxon>Gomphilloideae</taxon>
        <taxon>Gomphillus</taxon>
    </lineage>
</organism>
<dbReference type="InterPro" id="IPR019384">
    <property type="entry name" value="FHIP"/>
</dbReference>
<sequence>MDFWARLVKGGSPSKKQTLPANSPQLRIAQLKRAYNSLLQIWHNGDGVSDDSFVIKNVCVCLQRLAELLQDDQRSPTPHLCISFAATSRVLVTVARISAAFQAAPIARETLRICQLLIDSEEEAFLEDKGFVNTLPELVESTQRLARSVGDAETETSLVEVLFGITAKLRIESHLLRVWFQPEKPEEDEEELTAEERRTSWEEFPLFYILLNYVPSEGRAGEFSRMGLVYVVEMATGSSDLEKWLVEGDVAALMASGLGALYSQLSRKLAIHYRLEEIPAILTFSERLNIPVSPDTESTISETYQSHLRTFLLSLKFWQDLIEHCRSEVVKRTLLDHFQYLFLHQLLYPSLVESSDTDGGSSVAVLTYLRHILEYIDHPDLLRVTLQYLFGLQKVADNMMTSTTAISRARSRKSADLLTKLTDEDQPTPELFNLSALIFTSLGSKSQQTITATLHILSAMLRGSHHQSLTSLLRTRPVLTSDKKRTIGAHEKEVEKLLSLAEDLTGFQDLETSYEQHVHDSRNNLETHPCSIQLLNLPVGGNKTSMTLENGKAYFSHKILMLEDATFINLMTLLDNFFKNDIETNLGLTQVLIDLASCGYLRLENWLLSSPSSYTFPNQLGSTLANDQSPQEDNTSTTLTADQLRRMKLAKLPPGIASHCVSPVIQSLTRLTKAVSTFRHSITNFESHLMTCRNIVDLPSGQPTPIQTPSRSPSAKLEGLSANTPNPITISSRIVASNSSTRNVSPRGRQENKPTELGTPPSLVSRLGQLQLSPSRETFPQSSDDTPSRSPLRAGNQTPARQAVPLIPVALWQRIYIDKHVAKRSASSSDSEHSDSDSATDSISPGPDELSPVFAQETPLKSKHLAVPTKSRTATGSRRHPLLGRRGRDGSTEKRSTTIESENDNESDSTNEPETTATGRRTDTINDGTVSLGHLLSNVIILQEFTLEIASIVEVRGALFEELDFF</sequence>
<dbReference type="Proteomes" id="UP000664169">
    <property type="component" value="Unassembled WGS sequence"/>
</dbReference>
<evidence type="ECO:0000313" key="2">
    <source>
        <dbReference type="EMBL" id="CAF9913269.1"/>
    </source>
</evidence>
<dbReference type="OrthoDB" id="5350595at2759"/>
<comment type="caution">
    <text evidence="2">The sequence shown here is derived from an EMBL/GenBank/DDBJ whole genome shotgun (WGS) entry which is preliminary data.</text>
</comment>
<keyword evidence="3" id="KW-1185">Reference proteome</keyword>
<proteinExistence type="predicted"/>
<feature type="compositionally biased region" description="Polar residues" evidence="1">
    <location>
        <begin position="701"/>
        <end position="713"/>
    </location>
</feature>
<gene>
    <name evidence="2" type="ORF">GOMPHAMPRED_007841</name>
</gene>
<reference evidence="2" key="1">
    <citation type="submission" date="2021-03" db="EMBL/GenBank/DDBJ databases">
        <authorList>
            <person name="Tagirdzhanova G."/>
        </authorList>
    </citation>
    <scope>NUCLEOTIDE SEQUENCE</scope>
</reference>
<dbReference type="EMBL" id="CAJPDQ010000008">
    <property type="protein sequence ID" value="CAF9913269.1"/>
    <property type="molecule type" value="Genomic_DNA"/>
</dbReference>
<protein>
    <submittedName>
        <fullName evidence="2">Uncharacterized protein</fullName>
    </submittedName>
</protein>
<feature type="compositionally biased region" description="Polar residues" evidence="1">
    <location>
        <begin position="768"/>
        <end position="800"/>
    </location>
</feature>
<evidence type="ECO:0000313" key="3">
    <source>
        <dbReference type="Proteomes" id="UP000664169"/>
    </source>
</evidence>
<name>A0A8H3IGZ0_9LECA</name>
<dbReference type="PANTHER" id="PTHR21705">
    <property type="entry name" value="RAI16 PROTEIN-RELATED"/>
    <property type="match status" value="1"/>
</dbReference>
<feature type="compositionally biased region" description="Basic and acidic residues" evidence="1">
    <location>
        <begin position="886"/>
        <end position="897"/>
    </location>
</feature>
<accession>A0A8H3IGZ0</accession>
<feature type="region of interest" description="Disordered" evidence="1">
    <location>
        <begin position="700"/>
        <end position="801"/>
    </location>
</feature>
<evidence type="ECO:0000256" key="1">
    <source>
        <dbReference type="SAM" id="MobiDB-lite"/>
    </source>
</evidence>
<feature type="compositionally biased region" description="Acidic residues" evidence="1">
    <location>
        <begin position="901"/>
        <end position="911"/>
    </location>
</feature>
<feature type="region of interest" description="Disordered" evidence="1">
    <location>
        <begin position="824"/>
        <end position="925"/>
    </location>
</feature>
<dbReference type="PANTHER" id="PTHR21705:SF11">
    <property type="entry name" value="FHIP FAMILY PROTEIN CG3558"/>
    <property type="match status" value="1"/>
</dbReference>
<dbReference type="AlphaFoldDB" id="A0A8H3IGZ0"/>
<dbReference type="Pfam" id="PF10257">
    <property type="entry name" value="RAI16-like"/>
    <property type="match status" value="1"/>
</dbReference>
<feature type="compositionally biased region" description="Polar residues" evidence="1">
    <location>
        <begin position="721"/>
        <end position="744"/>
    </location>
</feature>
<feature type="compositionally biased region" description="Polar residues" evidence="1">
    <location>
        <begin position="912"/>
        <end position="925"/>
    </location>
</feature>